<dbReference type="SUPFAM" id="SSF55856">
    <property type="entry name" value="Cytochrome b5-like heme/steroid binding domain"/>
    <property type="match status" value="1"/>
</dbReference>
<evidence type="ECO:0000256" key="5">
    <source>
        <dbReference type="ARBA" id="ARBA00022617"/>
    </source>
</evidence>
<dbReference type="EC" id="1.14.19.1" evidence="16"/>
<evidence type="ECO:0000256" key="14">
    <source>
        <dbReference type="ARBA" id="ARBA00023136"/>
    </source>
</evidence>
<dbReference type="PROSITE" id="PS00476">
    <property type="entry name" value="FATTY_ACID_DESATUR_1"/>
    <property type="match status" value="1"/>
</dbReference>
<dbReference type="AlphaFoldDB" id="A0AAD5YJF7"/>
<evidence type="ECO:0000256" key="13">
    <source>
        <dbReference type="ARBA" id="ARBA00023098"/>
    </source>
</evidence>
<comment type="cofactor">
    <cofactor evidence="16">
        <name>Fe(2+)</name>
        <dbReference type="ChEBI" id="CHEBI:29033"/>
    </cofactor>
    <text evidence="16">Expected to bind 2 Fe(2+) ions per subunit.</text>
</comment>
<evidence type="ECO:0000256" key="6">
    <source>
        <dbReference type="ARBA" id="ARBA00022692"/>
    </source>
</evidence>
<feature type="region of interest" description="Disordered" evidence="17">
    <location>
        <begin position="1"/>
        <end position="27"/>
    </location>
</feature>
<dbReference type="PROSITE" id="PS00191">
    <property type="entry name" value="CYTOCHROME_B5_1"/>
    <property type="match status" value="1"/>
</dbReference>
<keyword evidence="12 16" id="KW-0408">Iron</keyword>
<evidence type="ECO:0000313" key="21">
    <source>
        <dbReference type="Proteomes" id="UP001212997"/>
    </source>
</evidence>
<dbReference type="PRINTS" id="PR00075">
    <property type="entry name" value="FACDDSATRASE"/>
</dbReference>
<organism evidence="20 21">
    <name type="scientific">Meripilus lineatus</name>
    <dbReference type="NCBI Taxonomy" id="2056292"/>
    <lineage>
        <taxon>Eukaryota</taxon>
        <taxon>Fungi</taxon>
        <taxon>Dikarya</taxon>
        <taxon>Basidiomycota</taxon>
        <taxon>Agaricomycotina</taxon>
        <taxon>Agaricomycetes</taxon>
        <taxon>Polyporales</taxon>
        <taxon>Meripilaceae</taxon>
        <taxon>Meripilus</taxon>
    </lineage>
</organism>
<reference evidence="20" key="1">
    <citation type="submission" date="2022-07" db="EMBL/GenBank/DDBJ databases">
        <title>Genome Sequence of Physisporinus lineatus.</title>
        <authorList>
            <person name="Buettner E."/>
        </authorList>
    </citation>
    <scope>NUCLEOTIDE SEQUENCE</scope>
    <source>
        <strain evidence="20">VT162</strain>
    </source>
</reference>
<evidence type="ECO:0000256" key="16">
    <source>
        <dbReference type="PIRNR" id="PIRNR000345"/>
    </source>
</evidence>
<keyword evidence="5 16" id="KW-0349">Heme</keyword>
<dbReference type="Pfam" id="PF00487">
    <property type="entry name" value="FA_desaturase"/>
    <property type="match status" value="1"/>
</dbReference>
<evidence type="ECO:0000259" key="19">
    <source>
        <dbReference type="PROSITE" id="PS50255"/>
    </source>
</evidence>
<evidence type="ECO:0000256" key="4">
    <source>
        <dbReference type="ARBA" id="ARBA00022516"/>
    </source>
</evidence>
<feature type="transmembrane region" description="Helical" evidence="18">
    <location>
        <begin position="213"/>
        <end position="234"/>
    </location>
</feature>
<feature type="transmembrane region" description="Helical" evidence="18">
    <location>
        <begin position="72"/>
        <end position="94"/>
    </location>
</feature>
<feature type="transmembrane region" description="Helical" evidence="18">
    <location>
        <begin position="134"/>
        <end position="153"/>
    </location>
</feature>
<dbReference type="InterPro" id="IPR015876">
    <property type="entry name" value="Acyl-CoA_DS"/>
</dbReference>
<dbReference type="GO" id="GO:0005789">
    <property type="term" value="C:endoplasmic reticulum membrane"/>
    <property type="evidence" value="ECO:0007669"/>
    <property type="project" value="TreeGrafter"/>
</dbReference>
<dbReference type="CDD" id="cd03505">
    <property type="entry name" value="Delta9-FADS-like"/>
    <property type="match status" value="1"/>
</dbReference>
<evidence type="ECO:0000256" key="18">
    <source>
        <dbReference type="SAM" id="Phobius"/>
    </source>
</evidence>
<dbReference type="InterPro" id="IPR001522">
    <property type="entry name" value="FADS-1_CS"/>
</dbReference>
<dbReference type="PIRSF" id="PIRSF000345">
    <property type="entry name" value="OLE1"/>
    <property type="match status" value="1"/>
</dbReference>
<comment type="subcellular location">
    <subcellularLocation>
        <location evidence="1">Membrane</location>
        <topology evidence="1">Multi-pass membrane protein</topology>
    </subcellularLocation>
</comment>
<dbReference type="GO" id="GO:0005506">
    <property type="term" value="F:iron ion binding"/>
    <property type="evidence" value="ECO:0007669"/>
    <property type="project" value="TreeGrafter"/>
</dbReference>
<evidence type="ECO:0000256" key="11">
    <source>
        <dbReference type="ARBA" id="ARBA00023002"/>
    </source>
</evidence>
<keyword evidence="13 16" id="KW-0443">Lipid metabolism</keyword>
<dbReference type="Pfam" id="PF00173">
    <property type="entry name" value="Cyt-b5"/>
    <property type="match status" value="1"/>
</dbReference>
<gene>
    <name evidence="20" type="ORF">NLI96_g4933</name>
</gene>
<dbReference type="EMBL" id="JANAWD010000152">
    <property type="protein sequence ID" value="KAJ3485459.1"/>
    <property type="molecule type" value="Genomic_DNA"/>
</dbReference>
<keyword evidence="10 18" id="KW-1133">Transmembrane helix</keyword>
<dbReference type="Gene3D" id="3.10.120.10">
    <property type="entry name" value="Cytochrome b5-like heme/steroid binding domain"/>
    <property type="match status" value="1"/>
</dbReference>
<dbReference type="FunFam" id="3.10.120.10:FF:000004">
    <property type="entry name" value="Acyl-CoA desaturase"/>
    <property type="match status" value="1"/>
</dbReference>
<dbReference type="PANTHER" id="PTHR11351">
    <property type="entry name" value="ACYL-COA DESATURASE"/>
    <property type="match status" value="1"/>
</dbReference>
<evidence type="ECO:0000256" key="15">
    <source>
        <dbReference type="ARBA" id="ARBA00023160"/>
    </source>
</evidence>
<dbReference type="GO" id="GO:0020037">
    <property type="term" value="F:heme binding"/>
    <property type="evidence" value="ECO:0007669"/>
    <property type="project" value="InterPro"/>
</dbReference>
<keyword evidence="9 16" id="KW-0249">Electron transport</keyword>
<evidence type="ECO:0000256" key="9">
    <source>
        <dbReference type="ARBA" id="ARBA00022982"/>
    </source>
</evidence>
<dbReference type="SMART" id="SM01117">
    <property type="entry name" value="Cyt-b5"/>
    <property type="match status" value="1"/>
</dbReference>
<dbReference type="InterPro" id="IPR036400">
    <property type="entry name" value="Cyt_B5-like_heme/steroid_sf"/>
</dbReference>
<dbReference type="GO" id="GO:0004768">
    <property type="term" value="F:stearoyl-CoA 9-desaturase activity"/>
    <property type="evidence" value="ECO:0007669"/>
    <property type="project" value="UniProtKB-UniRule"/>
</dbReference>
<sequence>MSSVVETRKTPPAALTPPQTPPMNKAATTVKGSTIKDETPADLHLPDNYVAWTIKNQKELPPITLDNLLQNIQWISTAVLVITPSIAIWGLLNVKLRWETFLWSVIYYFITGLGITAGYHRLWAHRSYNASKPLEYFLALAGAGAVEGSIRWWSRGHRAHHRYTDTELDPYNAHKGFWWSHVGWMILKPRRKPGVADVSDLSKSAVVRWQHRWYIYLIIGMGFLFPTAVAGLVWGDWLGGFVFAGAARLTFVHHSTFCVNSLAHWLGETPFDDKHTPKDHFITALVTVGEGYHNFHHQFPMDYRNAIKWYQYDPTKWFIWVCSQLGLASHLKTFPENEVRKGQLAMQLKKLRETQEVLRWAPDPNDLPVISWESFAEQSLKRPLVIIAGFIHDVSEFLDEHPGGRHLLVKFIGKDATTAFFGGVYDHSNAAHNYLSMMRVGVLQGGTQHGLEDKAIPPSQRLRVARYNEAGGSPYASSTAWSDGEGLLG</sequence>
<evidence type="ECO:0000256" key="17">
    <source>
        <dbReference type="SAM" id="MobiDB-lite"/>
    </source>
</evidence>
<dbReference type="PANTHER" id="PTHR11351:SF31">
    <property type="entry name" value="DESATURASE 1, ISOFORM A-RELATED"/>
    <property type="match status" value="1"/>
</dbReference>
<keyword evidence="7 16" id="KW-0479">Metal-binding</keyword>
<dbReference type="InterPro" id="IPR005804">
    <property type="entry name" value="FA_desaturase_dom"/>
</dbReference>
<comment type="catalytic activity">
    <reaction evidence="16">
        <text>octadecanoyl-CoA + 2 Fe(II)-[cytochrome b5] + O2 + 2 H(+) = (9Z)-octadecenoyl-CoA + 2 Fe(III)-[cytochrome b5] + 2 H2O</text>
        <dbReference type="Rhea" id="RHEA:19721"/>
        <dbReference type="Rhea" id="RHEA-COMP:10438"/>
        <dbReference type="Rhea" id="RHEA-COMP:10439"/>
        <dbReference type="ChEBI" id="CHEBI:15377"/>
        <dbReference type="ChEBI" id="CHEBI:15378"/>
        <dbReference type="ChEBI" id="CHEBI:15379"/>
        <dbReference type="ChEBI" id="CHEBI:29033"/>
        <dbReference type="ChEBI" id="CHEBI:29034"/>
        <dbReference type="ChEBI" id="CHEBI:57387"/>
        <dbReference type="ChEBI" id="CHEBI:57394"/>
        <dbReference type="EC" id="1.14.19.1"/>
    </reaction>
</comment>
<keyword evidence="3 16" id="KW-0813">Transport</keyword>
<dbReference type="GO" id="GO:0006636">
    <property type="term" value="P:unsaturated fatty acid biosynthetic process"/>
    <property type="evidence" value="ECO:0007669"/>
    <property type="project" value="UniProtKB-UniRule"/>
</dbReference>
<evidence type="ECO:0000256" key="1">
    <source>
        <dbReference type="ARBA" id="ARBA00004141"/>
    </source>
</evidence>
<dbReference type="Proteomes" id="UP001212997">
    <property type="component" value="Unassembled WGS sequence"/>
</dbReference>
<comment type="caution">
    <text evidence="20">The sequence shown here is derived from an EMBL/GenBank/DDBJ whole genome shotgun (WGS) entry which is preliminary data.</text>
</comment>
<evidence type="ECO:0000256" key="12">
    <source>
        <dbReference type="ARBA" id="ARBA00023004"/>
    </source>
</evidence>
<keyword evidence="21" id="KW-1185">Reference proteome</keyword>
<comment type="similarity">
    <text evidence="2 16">Belongs to the fatty acid desaturase type 1 family.</text>
</comment>
<evidence type="ECO:0000313" key="20">
    <source>
        <dbReference type="EMBL" id="KAJ3485459.1"/>
    </source>
</evidence>
<evidence type="ECO:0000256" key="8">
    <source>
        <dbReference type="ARBA" id="ARBA00022832"/>
    </source>
</evidence>
<protein>
    <recommendedName>
        <fullName evidence="16">Acyl-CoA desaturase</fullName>
        <ecNumber evidence="16">1.14.19.1</ecNumber>
    </recommendedName>
</protein>
<accession>A0AAD5YJF7</accession>
<keyword evidence="11 16" id="KW-0560">Oxidoreductase</keyword>
<evidence type="ECO:0000256" key="3">
    <source>
        <dbReference type="ARBA" id="ARBA00022448"/>
    </source>
</evidence>
<keyword evidence="6 18" id="KW-0812">Transmembrane</keyword>
<dbReference type="InterPro" id="IPR018506">
    <property type="entry name" value="Cyt_B5_heme-BS"/>
</dbReference>
<keyword evidence="8 16" id="KW-0276">Fatty acid metabolism</keyword>
<keyword evidence="14 18" id="KW-0472">Membrane</keyword>
<dbReference type="InterPro" id="IPR001199">
    <property type="entry name" value="Cyt_B5-like_heme/steroid-bd"/>
</dbReference>
<name>A0AAD5YJF7_9APHY</name>
<feature type="domain" description="Cytochrome b5 heme-binding" evidence="19">
    <location>
        <begin position="385"/>
        <end position="444"/>
    </location>
</feature>
<evidence type="ECO:0000256" key="2">
    <source>
        <dbReference type="ARBA" id="ARBA00009295"/>
    </source>
</evidence>
<comment type="function">
    <text evidence="16">Stearoyl-CoA desaturase that utilizes O(2) and electrons from reduced cytochrome b5 to introduce the first double bond into saturated fatty acyl-CoA substrates.</text>
</comment>
<feature type="transmembrane region" description="Helical" evidence="18">
    <location>
        <begin position="101"/>
        <end position="122"/>
    </location>
</feature>
<proteinExistence type="inferred from homology"/>
<dbReference type="InterPro" id="IPR009160">
    <property type="entry name" value="Acyl-CoA_deSatase_haem/ster-bd"/>
</dbReference>
<dbReference type="PROSITE" id="PS50255">
    <property type="entry name" value="CYTOCHROME_B5_2"/>
    <property type="match status" value="1"/>
</dbReference>
<evidence type="ECO:0000256" key="7">
    <source>
        <dbReference type="ARBA" id="ARBA00022723"/>
    </source>
</evidence>
<keyword evidence="15 16" id="KW-0275">Fatty acid biosynthesis</keyword>
<keyword evidence="4 16" id="KW-0444">Lipid biosynthesis</keyword>
<evidence type="ECO:0000256" key="10">
    <source>
        <dbReference type="ARBA" id="ARBA00022989"/>
    </source>
</evidence>